<feature type="signal peptide" evidence="2">
    <location>
        <begin position="1"/>
        <end position="23"/>
    </location>
</feature>
<dbReference type="InterPro" id="IPR014755">
    <property type="entry name" value="Cu-Rt/internalin_Ig-like"/>
</dbReference>
<evidence type="ECO:0000313" key="4">
    <source>
        <dbReference type="Proteomes" id="UP000288623"/>
    </source>
</evidence>
<dbReference type="Gene3D" id="2.60.40.1220">
    <property type="match status" value="1"/>
</dbReference>
<dbReference type="RefSeq" id="WP_126990917.1">
    <property type="nucleotide sequence ID" value="NZ_JTFC01000031.1"/>
</dbReference>
<name>A0A433RTX5_9BACL</name>
<evidence type="ECO:0008006" key="5">
    <source>
        <dbReference type="Google" id="ProtNLM"/>
    </source>
</evidence>
<dbReference type="Gene3D" id="2.60.40.10">
    <property type="entry name" value="Immunoglobulins"/>
    <property type="match status" value="1"/>
</dbReference>
<accession>A0A433RTX5</accession>
<protein>
    <recommendedName>
        <fullName evidence="5">Bacterial Ig-like domain-containing protein</fullName>
    </recommendedName>
</protein>
<evidence type="ECO:0000256" key="1">
    <source>
        <dbReference type="ARBA" id="ARBA00022729"/>
    </source>
</evidence>
<dbReference type="Proteomes" id="UP000288623">
    <property type="component" value="Unassembled WGS sequence"/>
</dbReference>
<sequence length="1133" mass="118365">MGKHKIIKSAAAVALTASVVATAAPGASAASYKTNAKDQLVHTSTGKLVKGWKVFGGKLYKNGKLAPAKKYKIIGTGAAQKLFYGPTLKKGYKTANSKTLLFKDGKLADGWKQAGKNERLYKNGKLDKGYTVYTNVEGDKFLYQNGKLKKGQKTATRGGETLLFVDGKLAKGYVLHEASKTLYNNGKVAQGLVQYPEKDGKFYNNGKLANGEINGAEYKDGVLVAKDVASVKAINDTTVEVTFKEGQKAENIKAADFKIEGLTVSNAALKQTDSKVVVLTTSKQEAAKEYVITYKENDTKTFVGFNAAIPTAIKSTEVKPYQTSQQAKIGEQVTVKATVTVAEGQSKAGIPVTFVIDNDKDNTNGSQGKDQTVEVFTDENGVASYTYTQYTASTDSVTAYATGAPTKRTTTNVFWGVAQPLTVEDVTTASSIANKGKKVYKVTGTPKQQVKVTFAENYEVTPDKVNYAAGIVDASSSATAVTPYQVTTGAQRAITITLNDKGTAEFTVTGSNTSVTPVVYIDDQNQASQAGYNRLNPTELQTTASTVTFANAQNVSLTNEAQGTQNAAAAKRAISTADLGANFGGRQFVATLTDKDGKTAPANTNVKLTFKDNHTTAQRNALHVFDVDGKQVDRNTDGTYNLKTDKNGQVKYSISSDITDNFVTPVVYLENGSNATKLDNDDTQAVAEITYFGDAVVEKAKLAFTNVAGKEITVAKAKENVTLTYQTVDQNGFAYTPALASNTANKVTFELSTTFGNLTGLTTVDGNVINIGNTGATATVTLNGNGAATLSFTSDNESKVNVSATTTKAGVALVEGSIEFKGIATGLVTTDIVAAVNVAGDEDAIKKALADVAAYQDLKDKDAFVTDVVLKALQGGKQYNVASLTKEIADAKAKEVAAAALKVVTDYAADQTKSAPAAADYTTADLDIKGLTVAEANAAIANKATATDKAGVQALLDAADTAKTTAANEAAALDKVNAGTATAAEFTTAGVTDVTTTNLADVKATVATAKTAKGSDLTKAEVQTAVNDTVTVLAAKTALTLSVTDSASAQSTITLPTTQNTADVAWTVTGTGTIATGTYTTATRSTSVQNDVLKATITKGAASVTKEFSVTVGNDTDTDSNGTYDNATTVVAQ</sequence>
<proteinExistence type="predicted"/>
<feature type="chain" id="PRO_5038579332" description="Bacterial Ig-like domain-containing protein" evidence="2">
    <location>
        <begin position="24"/>
        <end position="1133"/>
    </location>
</feature>
<dbReference type="AlphaFoldDB" id="A0A433RTX5"/>
<dbReference type="OrthoDB" id="2839183at2"/>
<dbReference type="InterPro" id="IPR013783">
    <property type="entry name" value="Ig-like_fold"/>
</dbReference>
<dbReference type="SUPFAM" id="SSF49373">
    <property type="entry name" value="Invasin/intimin cell-adhesion fragments"/>
    <property type="match status" value="1"/>
</dbReference>
<evidence type="ECO:0000313" key="3">
    <source>
        <dbReference type="EMBL" id="RUS55612.1"/>
    </source>
</evidence>
<dbReference type="EMBL" id="JTFC01000031">
    <property type="protein sequence ID" value="RUS55612.1"/>
    <property type="molecule type" value="Genomic_DNA"/>
</dbReference>
<evidence type="ECO:0000256" key="2">
    <source>
        <dbReference type="SAM" id="SignalP"/>
    </source>
</evidence>
<comment type="caution">
    <text evidence="3">The sequence shown here is derived from an EMBL/GenBank/DDBJ whole genome shotgun (WGS) entry which is preliminary data.</text>
</comment>
<dbReference type="InterPro" id="IPR008964">
    <property type="entry name" value="Invasin/intimin_cell_adhesion"/>
</dbReference>
<keyword evidence="4" id="KW-1185">Reference proteome</keyword>
<organism evidence="3 4">
    <name type="scientific">Candidatus Kurthia intestinigallinarum</name>
    <dbReference type="NCBI Taxonomy" id="1562256"/>
    <lineage>
        <taxon>Bacteria</taxon>
        <taxon>Bacillati</taxon>
        <taxon>Bacillota</taxon>
        <taxon>Bacilli</taxon>
        <taxon>Bacillales</taxon>
        <taxon>Caryophanaceae</taxon>
        <taxon>Kurthia</taxon>
    </lineage>
</organism>
<keyword evidence="1 2" id="KW-0732">Signal</keyword>
<gene>
    <name evidence="3" type="ORF">QI30_11880</name>
</gene>
<reference evidence="3 4" key="1">
    <citation type="submission" date="2014-11" db="EMBL/GenBank/DDBJ databases">
        <title>Genome sequence and analysis of novel Kurthia sp.</title>
        <authorList>
            <person name="Lawson J.N."/>
            <person name="Gonzalez J.E."/>
            <person name="Rinauldi L."/>
            <person name="Xuan Z."/>
            <person name="Firman A."/>
            <person name="Shaddox L."/>
            <person name="Trudeau A."/>
            <person name="Shah S."/>
            <person name="Reiman D."/>
        </authorList>
    </citation>
    <scope>NUCLEOTIDE SEQUENCE [LARGE SCALE GENOMIC DNA]</scope>
    <source>
        <strain evidence="3 4">3B1D</strain>
    </source>
</reference>